<dbReference type="EMBL" id="CP001334">
    <property type="protein sequence ID" value="ACO67959.1"/>
    <property type="molecule type" value="Genomic_DNA"/>
</dbReference>
<protein>
    <submittedName>
        <fullName evidence="3">Uncharacterized protein</fullName>
    </submittedName>
</protein>
<feature type="compositionally biased region" description="Gly residues" evidence="2">
    <location>
        <begin position="512"/>
        <end position="526"/>
    </location>
</feature>
<evidence type="ECO:0000313" key="3">
    <source>
        <dbReference type="EMBL" id="ACO67959.1"/>
    </source>
</evidence>
<feature type="compositionally biased region" description="Gly residues" evidence="2">
    <location>
        <begin position="386"/>
        <end position="395"/>
    </location>
</feature>
<keyword evidence="1" id="KW-0175">Coiled coil</keyword>
<name>C1EJ17_MICCC</name>
<accession>C1EJ17</accession>
<evidence type="ECO:0000313" key="4">
    <source>
        <dbReference type="Proteomes" id="UP000002009"/>
    </source>
</evidence>
<feature type="region of interest" description="Disordered" evidence="2">
    <location>
        <begin position="163"/>
        <end position="186"/>
    </location>
</feature>
<feature type="compositionally biased region" description="Pro residues" evidence="2">
    <location>
        <begin position="397"/>
        <end position="419"/>
    </location>
</feature>
<reference evidence="3 4" key="1">
    <citation type="journal article" date="2009" name="Science">
        <title>Green evolution and dynamic adaptations revealed by genomes of the marine picoeukaryotes Micromonas.</title>
        <authorList>
            <person name="Worden A.Z."/>
            <person name="Lee J.H."/>
            <person name="Mock T."/>
            <person name="Rouze P."/>
            <person name="Simmons M.P."/>
            <person name="Aerts A.L."/>
            <person name="Allen A.E."/>
            <person name="Cuvelier M.L."/>
            <person name="Derelle E."/>
            <person name="Everett M.V."/>
            <person name="Foulon E."/>
            <person name="Grimwood J."/>
            <person name="Gundlach H."/>
            <person name="Henrissat B."/>
            <person name="Napoli C."/>
            <person name="McDonald S.M."/>
            <person name="Parker M.S."/>
            <person name="Rombauts S."/>
            <person name="Salamov A."/>
            <person name="Von Dassow P."/>
            <person name="Badger J.H."/>
            <person name="Coutinho P.M."/>
            <person name="Demir E."/>
            <person name="Dubchak I."/>
            <person name="Gentemann C."/>
            <person name="Eikrem W."/>
            <person name="Gready J.E."/>
            <person name="John U."/>
            <person name="Lanier W."/>
            <person name="Lindquist E.A."/>
            <person name="Lucas S."/>
            <person name="Mayer K.F."/>
            <person name="Moreau H."/>
            <person name="Not F."/>
            <person name="Otillar R."/>
            <person name="Panaud O."/>
            <person name="Pangilinan J."/>
            <person name="Paulsen I."/>
            <person name="Piegu B."/>
            <person name="Poliakov A."/>
            <person name="Robbens S."/>
            <person name="Schmutz J."/>
            <person name="Toulza E."/>
            <person name="Wyss T."/>
            <person name="Zelensky A."/>
            <person name="Zhou K."/>
            <person name="Armbrust E.V."/>
            <person name="Bhattacharya D."/>
            <person name="Goodenough U.W."/>
            <person name="Van de Peer Y."/>
            <person name="Grigoriev I.V."/>
        </authorList>
    </citation>
    <scope>NUCLEOTIDE SEQUENCE [LARGE SCALE GENOMIC DNA]</scope>
    <source>
        <strain evidence="4">RCC299 / NOUM17</strain>
    </source>
</reference>
<dbReference type="InParanoid" id="C1EJ17"/>
<evidence type="ECO:0000256" key="2">
    <source>
        <dbReference type="SAM" id="MobiDB-lite"/>
    </source>
</evidence>
<proteinExistence type="predicted"/>
<dbReference type="RefSeq" id="XP_002506701.1">
    <property type="nucleotide sequence ID" value="XM_002506655.1"/>
</dbReference>
<feature type="region of interest" description="Disordered" evidence="2">
    <location>
        <begin position="308"/>
        <end position="430"/>
    </location>
</feature>
<keyword evidence="4" id="KW-1185">Reference proteome</keyword>
<feature type="compositionally biased region" description="Low complexity" evidence="2">
    <location>
        <begin position="362"/>
        <end position="371"/>
    </location>
</feature>
<feature type="coiled-coil region" evidence="1">
    <location>
        <begin position="246"/>
        <end position="283"/>
    </location>
</feature>
<sequence length="622" mass="66112">MAKGEAPPSPRASHGSRDENFDDPPSPWTAAARASDPAFDRPAPPRSPRNRRHGYEETKARWSAPPPDTAEGGLAPSVVRGVEAEWRERYDELRGMLERKTDELELATRHLMTTKEESALMLEKLAAADGLSHASARAPPPAARIQELVDRVRVAEAAAQQQQARAVRAERERDDASRRLEDASRATWESDAGRLATDLAAANAEHAHRVDELQTRWKARLDEETARARRDAEAERDVALAKCGEAAADAARADAATRECARLEDEKASLECAVRELANLNSKLAARVAANAVGALDARAVGLDFSSLVPKLGAGPGKEKAGKGKKGGKVRRDGSRGGSRSSSRDPSPPPPPVEAEERPASARRGVVAMTMTPPPTMTTTGSNLPLGGGRRGWNPGGIPPRPIPDPPPPPPPGLPPPPSSAGRRRAGAHLEAVAAPLPAAAAVRRELFRPRAKIPSRPARGSVGTSVSRAAGGYDYAPARVFGKRVGEETPRHVRQARDAARRAAASLRHAMGGGTHGRGRGGGGPPSRFVPEYLEDDAGGSRALASANRPTSAADSPSGRVGMQLRDEFEALRCEYGELLDAAAKGKNVADLSSKIESVIFKLERKSAIIARLHRSNHDGL</sequence>
<dbReference type="KEGG" id="mis:MICPUN_64776"/>
<feature type="region of interest" description="Disordered" evidence="2">
    <location>
        <begin position="1"/>
        <end position="78"/>
    </location>
</feature>
<gene>
    <name evidence="3" type="ORF">MICPUN_64776</name>
</gene>
<feature type="region of interest" description="Disordered" evidence="2">
    <location>
        <begin position="487"/>
        <end position="563"/>
    </location>
</feature>
<dbReference type="Proteomes" id="UP000002009">
    <property type="component" value="Chromosome 16"/>
</dbReference>
<evidence type="ECO:0000256" key="1">
    <source>
        <dbReference type="SAM" id="Coils"/>
    </source>
</evidence>
<feature type="coiled-coil region" evidence="1">
    <location>
        <begin position="83"/>
        <end position="117"/>
    </location>
</feature>
<dbReference type="AlphaFoldDB" id="C1EJ17"/>
<dbReference type="GeneID" id="8249783"/>
<organism evidence="3 4">
    <name type="scientific">Micromonas commoda (strain RCC299 / NOUM17 / CCMP2709)</name>
    <name type="common">Picoplanktonic green alga</name>
    <dbReference type="NCBI Taxonomy" id="296587"/>
    <lineage>
        <taxon>Eukaryota</taxon>
        <taxon>Viridiplantae</taxon>
        <taxon>Chlorophyta</taxon>
        <taxon>Mamiellophyceae</taxon>
        <taxon>Mamiellales</taxon>
        <taxon>Mamiellaceae</taxon>
        <taxon>Micromonas</taxon>
    </lineage>
</organism>
<feature type="compositionally biased region" description="Basic and acidic residues" evidence="2">
    <location>
        <begin position="167"/>
        <end position="184"/>
    </location>
</feature>
<feature type="compositionally biased region" description="Basic and acidic residues" evidence="2">
    <location>
        <begin position="487"/>
        <end position="502"/>
    </location>
</feature>